<dbReference type="NCBIfam" id="TIGR01256">
    <property type="entry name" value="modA"/>
    <property type="match status" value="1"/>
</dbReference>
<protein>
    <submittedName>
        <fullName evidence="5">Molybdate transport system substrate-binding protein</fullName>
    </submittedName>
</protein>
<sequence>MPDSPRWRRASAVFALVVPLAGCGDPGPVTLQVLAASSLAEVVAELGDAYRHSHPRVRVETETGGSQEMADRVSDLRPGDVLVTADEAAMNEVDDYLTGRRRIVAHNSLTIAVAPGNPRGLRGLADLTRPGLRVTIGANVVPVGRYARHVFAKAGLNVRWTGEAISARAVLDRVRSGQADAGLVYITDMRSAGVAADSVPIPADQNVTVNYPAAAVKDGEHREEAEAFVAWLASAEAGRLFHKHGFAAPTTSQ</sequence>
<proteinExistence type="inferred from homology"/>
<dbReference type="GO" id="GO:0046872">
    <property type="term" value="F:metal ion binding"/>
    <property type="evidence" value="ECO:0007669"/>
    <property type="project" value="UniProtKB-KW"/>
</dbReference>
<gene>
    <name evidence="5" type="ORF">HNR61_001202</name>
</gene>
<dbReference type="Pfam" id="PF13531">
    <property type="entry name" value="SBP_bac_11"/>
    <property type="match status" value="1"/>
</dbReference>
<dbReference type="PANTHER" id="PTHR30632:SF0">
    <property type="entry name" value="SULFATE-BINDING PROTEIN"/>
    <property type="match status" value="1"/>
</dbReference>
<evidence type="ECO:0000256" key="2">
    <source>
        <dbReference type="ARBA" id="ARBA00022723"/>
    </source>
</evidence>
<dbReference type="PANTHER" id="PTHR30632">
    <property type="entry name" value="MOLYBDATE-BINDING PERIPLASMIC PROTEIN"/>
    <property type="match status" value="1"/>
</dbReference>
<evidence type="ECO:0000256" key="4">
    <source>
        <dbReference type="PIRSR" id="PIRSR004846-1"/>
    </source>
</evidence>
<keyword evidence="2 4" id="KW-0479">Metal-binding</keyword>
<organism evidence="5 6">
    <name type="scientific">Actinomadura namibiensis</name>
    <dbReference type="NCBI Taxonomy" id="182080"/>
    <lineage>
        <taxon>Bacteria</taxon>
        <taxon>Bacillati</taxon>
        <taxon>Actinomycetota</taxon>
        <taxon>Actinomycetes</taxon>
        <taxon>Streptosporangiales</taxon>
        <taxon>Thermomonosporaceae</taxon>
        <taxon>Actinomadura</taxon>
    </lineage>
</organism>
<dbReference type="InterPro" id="IPR005950">
    <property type="entry name" value="ModA"/>
</dbReference>
<name>A0A7W3QJM5_ACTNM</name>
<feature type="binding site" evidence="4">
    <location>
        <position position="185"/>
    </location>
    <ligand>
        <name>molybdate</name>
        <dbReference type="ChEBI" id="CHEBI:36264"/>
    </ligand>
</feature>
<dbReference type="RefSeq" id="WP_182842006.1">
    <property type="nucleotide sequence ID" value="NZ_BAAALP010000100.1"/>
</dbReference>
<dbReference type="PIRSF" id="PIRSF004846">
    <property type="entry name" value="ModA"/>
    <property type="match status" value="1"/>
</dbReference>
<keyword evidence="3" id="KW-0732">Signal</keyword>
<reference evidence="5 6" key="1">
    <citation type="submission" date="2020-08" db="EMBL/GenBank/DDBJ databases">
        <title>Genomic Encyclopedia of Type Strains, Phase IV (KMG-IV): sequencing the most valuable type-strain genomes for metagenomic binning, comparative biology and taxonomic classification.</title>
        <authorList>
            <person name="Goeker M."/>
        </authorList>
    </citation>
    <scope>NUCLEOTIDE SEQUENCE [LARGE SCALE GENOMIC DNA]</scope>
    <source>
        <strain evidence="5 6">DSM 44197</strain>
    </source>
</reference>
<dbReference type="SUPFAM" id="SSF53850">
    <property type="entry name" value="Periplasmic binding protein-like II"/>
    <property type="match status" value="1"/>
</dbReference>
<dbReference type="Gene3D" id="3.40.190.10">
    <property type="entry name" value="Periplasmic binding protein-like II"/>
    <property type="match status" value="2"/>
</dbReference>
<feature type="binding site" evidence="4">
    <location>
        <position position="66"/>
    </location>
    <ligand>
        <name>molybdate</name>
        <dbReference type="ChEBI" id="CHEBI:36264"/>
    </ligand>
</feature>
<dbReference type="AlphaFoldDB" id="A0A7W3QJM5"/>
<evidence type="ECO:0000313" key="6">
    <source>
        <dbReference type="Proteomes" id="UP000572680"/>
    </source>
</evidence>
<dbReference type="InterPro" id="IPR050682">
    <property type="entry name" value="ModA/WtpA"/>
</dbReference>
<comment type="caution">
    <text evidence="5">The sequence shown here is derived from an EMBL/GenBank/DDBJ whole genome shotgun (WGS) entry which is preliminary data.</text>
</comment>
<evidence type="ECO:0000256" key="3">
    <source>
        <dbReference type="ARBA" id="ARBA00022729"/>
    </source>
</evidence>
<keyword evidence="6" id="KW-1185">Reference proteome</keyword>
<dbReference type="GO" id="GO:0030973">
    <property type="term" value="F:molybdate ion binding"/>
    <property type="evidence" value="ECO:0007669"/>
    <property type="project" value="TreeGrafter"/>
</dbReference>
<keyword evidence="4" id="KW-0500">Molybdenum</keyword>
<dbReference type="Proteomes" id="UP000572680">
    <property type="component" value="Unassembled WGS sequence"/>
</dbReference>
<dbReference type="EMBL" id="JACJIA010000001">
    <property type="protein sequence ID" value="MBA8949604.1"/>
    <property type="molecule type" value="Genomic_DNA"/>
</dbReference>
<dbReference type="GO" id="GO:0015689">
    <property type="term" value="P:molybdate ion transport"/>
    <property type="evidence" value="ECO:0007669"/>
    <property type="project" value="InterPro"/>
</dbReference>
<evidence type="ECO:0000256" key="1">
    <source>
        <dbReference type="ARBA" id="ARBA00009175"/>
    </source>
</evidence>
<feature type="binding site" evidence="4">
    <location>
        <position position="38"/>
    </location>
    <ligand>
        <name>molybdate</name>
        <dbReference type="ChEBI" id="CHEBI:36264"/>
    </ligand>
</feature>
<evidence type="ECO:0000313" key="5">
    <source>
        <dbReference type="EMBL" id="MBA8949604.1"/>
    </source>
</evidence>
<comment type="similarity">
    <text evidence="1">Belongs to the bacterial solute-binding protein ModA family.</text>
</comment>
<accession>A0A7W3QJM5</accession>